<dbReference type="RefSeq" id="WP_133553125.1">
    <property type="nucleotide sequence ID" value="NZ_SNWM01000001.1"/>
</dbReference>
<evidence type="ECO:0000313" key="2">
    <source>
        <dbReference type="Proteomes" id="UP000295499"/>
    </source>
</evidence>
<organism evidence="1 2">
    <name type="scientific">Pedobacter duraquae</name>
    <dbReference type="NCBI Taxonomy" id="425511"/>
    <lineage>
        <taxon>Bacteria</taxon>
        <taxon>Pseudomonadati</taxon>
        <taxon>Bacteroidota</taxon>
        <taxon>Sphingobacteriia</taxon>
        <taxon>Sphingobacteriales</taxon>
        <taxon>Sphingobacteriaceae</taxon>
        <taxon>Pedobacter</taxon>
    </lineage>
</organism>
<protein>
    <submittedName>
        <fullName evidence="1">Cbb3-type cytochrome oxidase maturation protein</fullName>
    </submittedName>
</protein>
<accession>A0A4R6IRH3</accession>
<dbReference type="EMBL" id="SNWM01000001">
    <property type="protein sequence ID" value="TDO24811.1"/>
    <property type="molecule type" value="Genomic_DNA"/>
</dbReference>
<gene>
    <name evidence="1" type="ORF">CLV32_1104</name>
</gene>
<evidence type="ECO:0000313" key="1">
    <source>
        <dbReference type="EMBL" id="TDO24811.1"/>
    </source>
</evidence>
<proteinExistence type="predicted"/>
<dbReference type="NCBIfam" id="TIGR00847">
    <property type="entry name" value="ccoS"/>
    <property type="match status" value="1"/>
</dbReference>
<name>A0A4R6IRH3_9SPHI</name>
<reference evidence="1 2" key="1">
    <citation type="submission" date="2019-03" db="EMBL/GenBank/DDBJ databases">
        <title>Genomic Encyclopedia of Archaeal and Bacterial Type Strains, Phase II (KMG-II): from individual species to whole genera.</title>
        <authorList>
            <person name="Goeker M."/>
        </authorList>
    </citation>
    <scope>NUCLEOTIDE SEQUENCE [LARGE SCALE GENOMIC DNA]</scope>
    <source>
        <strain evidence="1 2">DSM 19034</strain>
    </source>
</reference>
<keyword evidence="2" id="KW-1185">Reference proteome</keyword>
<dbReference type="PANTHER" id="PTHR41532:SF1">
    <property type="entry name" value="FIXS PROTEIN"/>
    <property type="match status" value="1"/>
</dbReference>
<dbReference type="AlphaFoldDB" id="A0A4R6IRH3"/>
<dbReference type="Pfam" id="PF03597">
    <property type="entry name" value="FixS"/>
    <property type="match status" value="1"/>
</dbReference>
<dbReference type="InterPro" id="IPR004714">
    <property type="entry name" value="Cyt_oxidase_maturation_cbb3"/>
</dbReference>
<dbReference type="OrthoDB" id="9802763at2"/>
<sequence length="60" mass="6891">MNMIYMLIGISILLALIFLLAFFWASKTGQNDDTYTPGIRLLFDEQPAQNRAEKSDEDHL</sequence>
<dbReference type="Proteomes" id="UP000295499">
    <property type="component" value="Unassembled WGS sequence"/>
</dbReference>
<comment type="caution">
    <text evidence="1">The sequence shown here is derived from an EMBL/GenBank/DDBJ whole genome shotgun (WGS) entry which is preliminary data.</text>
</comment>
<dbReference type="PANTHER" id="PTHR41532">
    <property type="entry name" value="FIXS PROTEIN"/>
    <property type="match status" value="1"/>
</dbReference>